<dbReference type="SUPFAM" id="SSF51905">
    <property type="entry name" value="FAD/NAD(P)-binding domain"/>
    <property type="match status" value="1"/>
</dbReference>
<sequence length="107" mass="12063">MESLPALDTRPRATHYGAPAVHEFHRAGVLEEIREQGFIPRSVEWRKPDGTLLAGLNRSVLEDIDSVHCLPLDRLGPLLLKRLTQYPTAKVYWNHKVLNVGQDATKA</sequence>
<dbReference type="OrthoDB" id="10016252at2759"/>
<gene>
    <name evidence="1" type="ORF">FRV6_02775</name>
</gene>
<protein>
    <submittedName>
        <fullName evidence="1">Uncharacterized protein</fullName>
    </submittedName>
</protein>
<evidence type="ECO:0000313" key="2">
    <source>
        <dbReference type="Proteomes" id="UP000219369"/>
    </source>
</evidence>
<dbReference type="AlphaFoldDB" id="A0A2H3SQ19"/>
<organism evidence="1 2">
    <name type="scientific">Fusarium oxysporum</name>
    <name type="common">Fusarium vascular wilt</name>
    <dbReference type="NCBI Taxonomy" id="5507"/>
    <lineage>
        <taxon>Eukaryota</taxon>
        <taxon>Fungi</taxon>
        <taxon>Dikarya</taxon>
        <taxon>Ascomycota</taxon>
        <taxon>Pezizomycotina</taxon>
        <taxon>Sordariomycetes</taxon>
        <taxon>Hypocreomycetidae</taxon>
        <taxon>Hypocreales</taxon>
        <taxon>Nectriaceae</taxon>
        <taxon>Fusarium</taxon>
        <taxon>Fusarium oxysporum species complex</taxon>
    </lineage>
</organism>
<dbReference type="Proteomes" id="UP000219369">
    <property type="component" value="Unassembled WGS sequence"/>
</dbReference>
<proteinExistence type="predicted"/>
<accession>A0A2H3SQ19</accession>
<dbReference type="Gene3D" id="3.50.50.60">
    <property type="entry name" value="FAD/NAD(P)-binding domain"/>
    <property type="match status" value="1"/>
</dbReference>
<dbReference type="InterPro" id="IPR036188">
    <property type="entry name" value="FAD/NAD-bd_sf"/>
</dbReference>
<name>A0A2H3SQ19_FUSOX</name>
<evidence type="ECO:0000313" key="1">
    <source>
        <dbReference type="EMBL" id="SCO78562.1"/>
    </source>
</evidence>
<dbReference type="EMBL" id="FMJY01000002">
    <property type="protein sequence ID" value="SCO78562.1"/>
    <property type="molecule type" value="Genomic_DNA"/>
</dbReference>
<reference evidence="2" key="1">
    <citation type="submission" date="2016-09" db="EMBL/GenBank/DDBJ databases">
        <authorList>
            <person name="Guldener U."/>
        </authorList>
    </citation>
    <scope>NUCLEOTIDE SEQUENCE [LARGE SCALE GENOMIC DNA]</scope>
    <source>
        <strain evidence="2">V64-1</strain>
    </source>
</reference>